<gene>
    <name evidence="2" type="ORF">TH25_12010</name>
</gene>
<accession>A0A367X9P5</accession>
<comment type="caution">
    <text evidence="2">The sequence shown here is derived from an EMBL/GenBank/DDBJ whole genome shotgun (WGS) entry which is preliminary data.</text>
</comment>
<organism evidence="2 3">
    <name type="scientific">Thalassospira profundimaris</name>
    <dbReference type="NCBI Taxonomy" id="502049"/>
    <lineage>
        <taxon>Bacteria</taxon>
        <taxon>Pseudomonadati</taxon>
        <taxon>Pseudomonadota</taxon>
        <taxon>Alphaproteobacteria</taxon>
        <taxon>Rhodospirillales</taxon>
        <taxon>Thalassospiraceae</taxon>
        <taxon>Thalassospira</taxon>
    </lineage>
</organism>
<proteinExistence type="predicted"/>
<dbReference type="EMBL" id="JPWH01000008">
    <property type="protein sequence ID" value="RCK50317.1"/>
    <property type="molecule type" value="Genomic_DNA"/>
</dbReference>
<feature type="region of interest" description="Disordered" evidence="1">
    <location>
        <begin position="64"/>
        <end position="91"/>
    </location>
</feature>
<name>A0A367X9P5_9PROT</name>
<evidence type="ECO:0000256" key="1">
    <source>
        <dbReference type="SAM" id="MobiDB-lite"/>
    </source>
</evidence>
<sequence length="91" mass="10462">MLPRTGPAQSRLRFTCRRAGGRRYISRFCVQMVAVWANLAYIDGIHQCAFWQAKLLFRQDVQEPAAPGRTRGARERSGSGYKRRVVRHQQG</sequence>
<reference evidence="2 3" key="1">
    <citation type="submission" date="2014-07" db="EMBL/GenBank/DDBJ databases">
        <title>Draft genome sequence of Thalassospira profundimaris S25-3-2.</title>
        <authorList>
            <person name="Lai Q."/>
            <person name="Shao Z."/>
        </authorList>
    </citation>
    <scope>NUCLEOTIDE SEQUENCE [LARGE SCALE GENOMIC DNA]</scope>
    <source>
        <strain evidence="2 3">S25-3-2</strain>
    </source>
</reference>
<feature type="compositionally biased region" description="Basic residues" evidence="1">
    <location>
        <begin position="81"/>
        <end position="91"/>
    </location>
</feature>
<dbReference type="Proteomes" id="UP000252517">
    <property type="component" value="Unassembled WGS sequence"/>
</dbReference>
<protein>
    <submittedName>
        <fullName evidence="2">Uncharacterized protein</fullName>
    </submittedName>
</protein>
<dbReference type="AlphaFoldDB" id="A0A367X9P5"/>
<evidence type="ECO:0000313" key="3">
    <source>
        <dbReference type="Proteomes" id="UP000252517"/>
    </source>
</evidence>
<evidence type="ECO:0000313" key="2">
    <source>
        <dbReference type="EMBL" id="RCK50317.1"/>
    </source>
</evidence>